<evidence type="ECO:0000313" key="3">
    <source>
        <dbReference type="Proteomes" id="UP000307440"/>
    </source>
</evidence>
<dbReference type="EMBL" id="ML210182">
    <property type="protein sequence ID" value="TFK25782.1"/>
    <property type="molecule type" value="Genomic_DNA"/>
</dbReference>
<feature type="domain" description="Endonuclease/exonuclease/phosphatase" evidence="1">
    <location>
        <begin position="17"/>
        <end position="148"/>
    </location>
</feature>
<dbReference type="STRING" id="230819.A0A5C3KZD4"/>
<dbReference type="Pfam" id="PF14529">
    <property type="entry name" value="Exo_endo_phos_2"/>
    <property type="match status" value="1"/>
</dbReference>
<dbReference type="OrthoDB" id="3261136at2759"/>
<protein>
    <recommendedName>
        <fullName evidence="1">Endonuclease/exonuclease/phosphatase domain-containing protein</fullName>
    </recommendedName>
</protein>
<reference evidence="2 3" key="1">
    <citation type="journal article" date="2019" name="Nat. Ecol. Evol.">
        <title>Megaphylogeny resolves global patterns of mushroom evolution.</title>
        <authorList>
            <person name="Varga T."/>
            <person name="Krizsan K."/>
            <person name="Foldi C."/>
            <person name="Dima B."/>
            <person name="Sanchez-Garcia M."/>
            <person name="Sanchez-Ramirez S."/>
            <person name="Szollosi G.J."/>
            <person name="Szarkandi J.G."/>
            <person name="Papp V."/>
            <person name="Albert L."/>
            <person name="Andreopoulos W."/>
            <person name="Angelini C."/>
            <person name="Antonin V."/>
            <person name="Barry K.W."/>
            <person name="Bougher N.L."/>
            <person name="Buchanan P."/>
            <person name="Buyck B."/>
            <person name="Bense V."/>
            <person name="Catcheside P."/>
            <person name="Chovatia M."/>
            <person name="Cooper J."/>
            <person name="Damon W."/>
            <person name="Desjardin D."/>
            <person name="Finy P."/>
            <person name="Geml J."/>
            <person name="Haridas S."/>
            <person name="Hughes K."/>
            <person name="Justo A."/>
            <person name="Karasinski D."/>
            <person name="Kautmanova I."/>
            <person name="Kiss B."/>
            <person name="Kocsube S."/>
            <person name="Kotiranta H."/>
            <person name="LaButti K.M."/>
            <person name="Lechner B.E."/>
            <person name="Liimatainen K."/>
            <person name="Lipzen A."/>
            <person name="Lukacs Z."/>
            <person name="Mihaltcheva S."/>
            <person name="Morgado L.N."/>
            <person name="Niskanen T."/>
            <person name="Noordeloos M.E."/>
            <person name="Ohm R.A."/>
            <person name="Ortiz-Santana B."/>
            <person name="Ovrebo C."/>
            <person name="Racz N."/>
            <person name="Riley R."/>
            <person name="Savchenko A."/>
            <person name="Shiryaev A."/>
            <person name="Soop K."/>
            <person name="Spirin V."/>
            <person name="Szebenyi C."/>
            <person name="Tomsovsky M."/>
            <person name="Tulloss R.E."/>
            <person name="Uehling J."/>
            <person name="Grigoriev I.V."/>
            <person name="Vagvolgyi C."/>
            <person name="Papp T."/>
            <person name="Martin F.M."/>
            <person name="Miettinen O."/>
            <person name="Hibbett D.S."/>
            <person name="Nagy L.G."/>
        </authorList>
    </citation>
    <scope>NUCLEOTIDE SEQUENCE [LARGE SCALE GENOMIC DNA]</scope>
    <source>
        <strain evidence="2 3">CBS 121175</strain>
    </source>
</reference>
<dbReference type="AlphaFoldDB" id="A0A5C3KZD4"/>
<accession>A0A5C3KZD4</accession>
<organism evidence="2 3">
    <name type="scientific">Coprinopsis marcescibilis</name>
    <name type="common">Agaric fungus</name>
    <name type="synonym">Psathyrella marcescibilis</name>
    <dbReference type="NCBI Taxonomy" id="230819"/>
    <lineage>
        <taxon>Eukaryota</taxon>
        <taxon>Fungi</taxon>
        <taxon>Dikarya</taxon>
        <taxon>Basidiomycota</taxon>
        <taxon>Agaricomycotina</taxon>
        <taxon>Agaricomycetes</taxon>
        <taxon>Agaricomycetidae</taxon>
        <taxon>Agaricales</taxon>
        <taxon>Agaricineae</taxon>
        <taxon>Psathyrellaceae</taxon>
        <taxon>Coprinopsis</taxon>
    </lineage>
</organism>
<dbReference type="Gene3D" id="3.60.10.10">
    <property type="entry name" value="Endonuclease/exonuclease/phosphatase"/>
    <property type="match status" value="1"/>
</dbReference>
<name>A0A5C3KZD4_COPMA</name>
<dbReference type="InterPro" id="IPR005135">
    <property type="entry name" value="Endo/exonuclease/phosphatase"/>
</dbReference>
<keyword evidence="3" id="KW-1185">Reference proteome</keyword>
<dbReference type="SUPFAM" id="SSF56219">
    <property type="entry name" value="DNase I-like"/>
    <property type="match status" value="1"/>
</dbReference>
<feature type="non-terminal residue" evidence="2">
    <location>
        <position position="232"/>
    </location>
</feature>
<dbReference type="InterPro" id="IPR036691">
    <property type="entry name" value="Endo/exonu/phosph_ase_sf"/>
</dbReference>
<evidence type="ECO:0000313" key="2">
    <source>
        <dbReference type="EMBL" id="TFK25782.1"/>
    </source>
</evidence>
<evidence type="ECO:0000259" key="1">
    <source>
        <dbReference type="Pfam" id="PF14529"/>
    </source>
</evidence>
<gene>
    <name evidence="2" type="ORF">FA15DRAFT_589669</name>
</gene>
<sequence length="232" mass="27055">MINITAVQFRDGDNKLSIFNVYNAYKDYKSIDALHSFMEANREDIYGNGGQAMWCGDFNHHHPLWDDDANIRLFTNTALEAAERLINLTTEYDMHQTLPKAIPTLCHQHTKKYTRPDNVFASQGIQEGLLYCNTVPEIHPARTDHFPIVTVIEFRREPTPRRPTWDYRMADWGEFKEVLNDLLETQEWPAIEDTNKFNTQVETLTNILQETIHATVPVCTGWLGAKRWWTKE</sequence>
<dbReference type="Proteomes" id="UP000307440">
    <property type="component" value="Unassembled WGS sequence"/>
</dbReference>
<dbReference type="GO" id="GO:0003824">
    <property type="term" value="F:catalytic activity"/>
    <property type="evidence" value="ECO:0007669"/>
    <property type="project" value="InterPro"/>
</dbReference>
<proteinExistence type="predicted"/>